<dbReference type="Gene3D" id="2.160.20.120">
    <property type="match status" value="1"/>
</dbReference>
<sequence>MTKTLSSGPAGSPRPSVNAPARGSRRRAPYVLAAGAVLGAGLLLTGCGLGNIAGPTKQAEQAYDVTGDVGVLRVDSDSGAIVVTESRRSGVHVTETLHWKSTKPATSHPVSGGTLRLEHKCEGDWGCDVDYKIEIPRGLDVRLETGSGDITLRSLTGELQARTGSGVIDARDLGGGRAVAETGSGDVELRFATAPRNVEVDTGSGDGVVHVPQESYHVTLDTGSGSHTLELPNDAASPRRIIVRTGSGDAKVLKA</sequence>
<dbReference type="InterPro" id="IPR025164">
    <property type="entry name" value="Toastrack_DUF4097"/>
</dbReference>
<dbReference type="AlphaFoldDB" id="A0A367FSB1"/>
<gene>
    <name evidence="4" type="ORF">DQ384_03550</name>
</gene>
<name>A0A367FSB1_9ACTN</name>
<dbReference type="Proteomes" id="UP000253094">
    <property type="component" value="Unassembled WGS sequence"/>
</dbReference>
<comment type="caution">
    <text evidence="4">The sequence shown here is derived from an EMBL/GenBank/DDBJ whole genome shotgun (WGS) entry which is preliminary data.</text>
</comment>
<proteinExistence type="predicted"/>
<accession>A0A367FSB1</accession>
<keyword evidence="2" id="KW-0472">Membrane</keyword>
<protein>
    <recommendedName>
        <fullName evidence="3">DUF4097 domain-containing protein</fullName>
    </recommendedName>
</protein>
<evidence type="ECO:0000313" key="4">
    <source>
        <dbReference type="EMBL" id="RCG32580.1"/>
    </source>
</evidence>
<feature type="region of interest" description="Disordered" evidence="1">
    <location>
        <begin position="1"/>
        <end position="24"/>
    </location>
</feature>
<keyword evidence="5" id="KW-1185">Reference proteome</keyword>
<evidence type="ECO:0000256" key="2">
    <source>
        <dbReference type="SAM" id="Phobius"/>
    </source>
</evidence>
<dbReference type="EMBL" id="QOIL01000002">
    <property type="protein sequence ID" value="RCG32580.1"/>
    <property type="molecule type" value="Genomic_DNA"/>
</dbReference>
<keyword evidence="2" id="KW-1133">Transmembrane helix</keyword>
<evidence type="ECO:0000313" key="5">
    <source>
        <dbReference type="Proteomes" id="UP000253094"/>
    </source>
</evidence>
<dbReference type="OrthoDB" id="4456952at2"/>
<evidence type="ECO:0000256" key="1">
    <source>
        <dbReference type="SAM" id="MobiDB-lite"/>
    </source>
</evidence>
<organism evidence="4 5">
    <name type="scientific">Sphaerisporangium album</name>
    <dbReference type="NCBI Taxonomy" id="509200"/>
    <lineage>
        <taxon>Bacteria</taxon>
        <taxon>Bacillati</taxon>
        <taxon>Actinomycetota</taxon>
        <taxon>Actinomycetes</taxon>
        <taxon>Streptosporangiales</taxon>
        <taxon>Streptosporangiaceae</taxon>
        <taxon>Sphaerisporangium</taxon>
    </lineage>
</organism>
<feature type="transmembrane region" description="Helical" evidence="2">
    <location>
        <begin position="30"/>
        <end position="53"/>
    </location>
</feature>
<keyword evidence="2" id="KW-0812">Transmembrane</keyword>
<dbReference type="RefSeq" id="WP_114027218.1">
    <property type="nucleotide sequence ID" value="NZ_QOIL01000002.1"/>
</dbReference>
<feature type="domain" description="DUF4097" evidence="3">
    <location>
        <begin position="141"/>
        <end position="231"/>
    </location>
</feature>
<dbReference type="Pfam" id="PF13349">
    <property type="entry name" value="DUF4097"/>
    <property type="match status" value="1"/>
</dbReference>
<reference evidence="4 5" key="1">
    <citation type="submission" date="2018-06" db="EMBL/GenBank/DDBJ databases">
        <title>Sphaerisporangium craniellae sp. nov., isolated from a marine sponge in the South China Sea.</title>
        <authorList>
            <person name="Li L."/>
        </authorList>
    </citation>
    <scope>NUCLEOTIDE SEQUENCE [LARGE SCALE GENOMIC DNA]</scope>
    <source>
        <strain evidence="4 5">CCTCC AA 208026</strain>
    </source>
</reference>
<evidence type="ECO:0000259" key="3">
    <source>
        <dbReference type="Pfam" id="PF13349"/>
    </source>
</evidence>